<keyword evidence="4" id="KW-0489">Methyltransferase</keyword>
<dbReference type="VEuPathDB" id="FungiDB:TERG_11562"/>
<dbReference type="InterPro" id="IPR036736">
    <property type="entry name" value="ACP-like_sf"/>
</dbReference>
<dbReference type="FunFam" id="3.30.559.10:FF:000016">
    <property type="entry name" value="Nonribosomal peptide synthase Pes1"/>
    <property type="match status" value="1"/>
</dbReference>
<protein>
    <recommendedName>
        <fullName evidence="4">Protein-lysine N-methyltransferase EFM4</fullName>
        <ecNumber evidence="4">2.1.1.-</ecNumber>
    </recommendedName>
    <alternativeName>
        <fullName evidence="4">Elongation factor methyltransferase 4</fullName>
    </alternativeName>
</protein>
<dbReference type="VEuPathDB" id="FungiDB:TERG_11561"/>
<feature type="domain" description="Carrier" evidence="6">
    <location>
        <begin position="2966"/>
        <end position="3045"/>
    </location>
</feature>
<sequence length="3326" mass="370686">MLPLSVLQFQDDLPSHQELHSFVNHDLLIAAGTRFTPASEKKQPADPLKSHFENQIRLLWARVLGVTPDSIGEHDNFFRCGGSASSAIRLSQMIYEHGLLVTVRDIFQRPRLIDLVDRACSLVNSSNHDFVPPFTLLKLSLDAQKARAQTSRLCHVKESQVLDVLPCTPLQEGMLALTRSNFNEYVQQSIYRIDRDIDIRRLKWAWDQVAASNPILRTRIVSLPNYGIVQVVLDEEVQWMFESTLDQFRKRATPKELPMGLGDPLIRFGIISGMSGDTNYFTWEMHHALYDGWSIPLLLSDVEHAYYQEPGPELLDMSPYIKYIQNIDEVAAHRFWTDQFAGIQGTGFPWIGLSTDVDPNPDILTTILTRHVSGLDWGRSDFTVATIVRAAWALVLAIRADSNEALFGVTVTGRQAAVPGIERMAGPAIATVPARVKVDWKGSAYQLLQAVHRQIADMIPFEQTGLQNIRQFSEDAAIACRFRSLLVIHNNTPDDTQFSGRPFIKELPHSSIGPQPCDGRYAIDIDCRLALDGVYARMEFDTRIFPKSEMACVVEDFEKILRFLADNVNRQGRLEDTVAPMSLFTSRRLADVLQWNSRVPDPVPECIHVMVEKKALQCPNSLAIHAWDGSLEYQHLLEISTNFALQLIQVGVTGTIVPLLFEKSLWMPVAALAVVKAGGILVAMDMKQPYERLAQIVSQTNSPVLVCSEQNSSLAQRLGRQQFIIGWNRHHLDVRCQSKGPELPVIHPESLLYIVFTSGSTGTPKGVRITHQNLCTAIAHQREALGYNDKSRVIDFASYAFDVTWSNIFFSFAAGACLCIPSSQERENHLADSVRKYGINLMDSTPSLARALGKDVLSSLTTLIMGGEMILPSDTLLAGDRTRIINAYSPAECTPTALISPLDATGVRIGRGFGVVTWIVEEDNPQQLASIGTVGELWLEGPLVGAGYLDDTEKTAAAFIQDPIWLVQNTGRRGRVYRTGDLVRYEPDGNIVFVGRKDDQVKIRGQRVELGEIESVIRRAIQQPTLQIVVEAVQQASDTGNLTLVAFLALQGSQEMDEHSKNTEVQRITEELASRLTQLLPSYMLPTMYFPLREIPMVTNDKTDRKRLRAMGRTLLSQAKLSAAGDKEMGNDDEEPLNETQAILQNTWMTVLNLSRAEASIDATFARLGGDSISAMQIVSQCRMHNIHLTVSDILLSRTIRNVAKVCRDVSSQENLSTPKLEEDSTALFDLSPIQRNFFDTYPDGLNHYNQFFLLDLKSPVSRASLEEAIQAIVLRHDMLRARFEKDLNTHTWKQRIAEYSTETFALTEHTMKDYAAVGLESQRRQENMDIRNGPVFACDLFNLPTGNQMLLLSAHHLVIDLVSWRIIWADLEDHLQSRKLHSAQTLSFQAWCAHQARIGRTLSPLLVLPYSIPEPQIGFWGVSLDENTYGQCKAVEVSFSSDVSSLLFGKSNDSLGTEGIDLILSALFHAFIHTFPERSTPAIWIEGHGREQFSEQPVDVSSTVGWFTSMYPFAIPINLHHSLARDVVRLVKDTRRNVPANGQQFWACRYNSESGHLAFEAYDTPEIVLNFTGRFQQLEKEDGLFNPSSPSEFSDSLLAITEVSKSARRQSMIDIEAAVSDGELKVEFIFHKMMQSDRLQKWIQNFSQDLEFLSHNFAQAPSGFTLSDLPLLPLSYNGLDILLEQELPRMGVKPEQIQAIYPCSPLQEGMLISAAKGIASYHTRTTCRCDSFGEPVCPLRLESAWKVVANRHTVLSSLFTLHPEGNGFIQMVLDKPPVRVIQMETDDNNPITVLNKKEPPSFFLNEPQHLLTIYRSKAASVVSFRLDMNHAMNDAQSMAVLLEELAATYDGFELPAAPRFTDMISYISQTPKEKTAATWATILDGMKPCNFPTSSPSSRGMMPEMLGEVSSSTPHSKVHIVDYCKKTNILFSAFLQVAWAITLSHYTGMKEVCFSYLTSGRDAPIERVEKMVGPLANLLISRVDMGVPVKEVLRATSKKSEQNMAIQHVFIGEVLHRLGLSGQRLFNTSLSIRSYDKEEVQKYSIKFQTLDDEDGHEYDLSLNVSLNRHGHTDLLLEYRKPYITQQIAEEVYETLNQAIDYLLTIDIDGNTGHDELQGGLTIINNDQYAKAISLFDQIFLQKYGVERSIAESFWKDQLSNTHGVHFPEVKQMVTTGIERGEKIHLTMKSIDFIPGSFSAEVVVRAAWAILTAHFSNSDESLFGVCRLNGEGRKNMLPTRIVLNWNNTILQFLSEIEQQIRSMEPFQRMLLEQISCLSDETKFACNFQTLLVIGSPRTDGIECYDPIITNGDTKGGVFKEDNHTIVMKVSEGEGKDVEIAMGFDSGIVSMDRAIRLTHGLEHTIRQLLDINRREDKLCNVTVASHRDLNNIWAWNAELSVPVEGIIPDLIIETVIQQPHFPAVNAWDGDLTYGELHELSSKLAHHLLAEGVGRGSIVPLCFERSKWMPVAALAVMKTGAAAVAINLSFPEQRLRSIIGQIFTSSKSTLILSSVSNQPFFESLGQGEVYRVGDDLYLPTGSTIATPEWPAVHPSDAFYIVFTSGTTGDAKGVVITHQNFISAIAYQREFLGFGSNPRVLDFTSYAFDVFWLNLLRALATGGCLCIPSQEEFENDLGGCLEKYQATVADLTPSVARVVEPRSAFSRLSTLVLGGEAILPNDLDLVGDETQLVLAYGPAECTPTSTILYGPKCLEGGEIGRGVGVCTWVVDLKNPDALAAVGAVGELWIEGPLVGEGYLNDPEKTSKVFVKDPIWLQRGSPDGRHPGRRGRLYRTGDLVQYQEDGSLLFLSRRDTQVKIRGQRVELGDLEHHIGSLAVKFMQDSGALGENGNVQVVAELVELSGIADKTLAAFIAVDGISSSNGSSDNNKEVNELGCNRLVQQMISSVRKQIEEVLPRYMLPSTYIPVKRIPIAATGKADRRELRRMAASLSTREIEAMNKAAVDERTPPQTEKECVMQGLWAEVLKIEDRDCISASDSFFRLGGDSIAAMKIVALGRQRGLEFTEERKMSLGEEQGGSHPQYLEPSELGTKEYWERYYDSSLTHFLSSKRDGRRRRDEQQQTDGEDDGQGEDDDSDIGTSWFSEHNAPQKVLDFMTSEKFPLAPDYSQAGREPSILDLGTGNGSMLSLLREEGGFSGPMVGVDYSVRSIELARQLAGQGDDGQGQGGGDEGIRFEVWDILDPRHEEDIRSGVFGKEVDWFPFEQGGFDIVLDKGTFDAVSLSAEGGSKRLCEKYPGVALGLVRKGGFLIITSCNWTESELVSWFTAGDHGDDGDGDCFTVYDRVEYPKFRFGGQEGQGVCTICFQRNR</sequence>
<dbReference type="CDD" id="cd19534">
    <property type="entry name" value="E_NRPS"/>
    <property type="match status" value="1"/>
</dbReference>
<dbReference type="GO" id="GO:0031177">
    <property type="term" value="F:phosphopantetheine binding"/>
    <property type="evidence" value="ECO:0007669"/>
    <property type="project" value="TreeGrafter"/>
</dbReference>
<feature type="domain" description="Carrier" evidence="6">
    <location>
        <begin position="50"/>
        <end position="123"/>
    </location>
</feature>
<dbReference type="InterPro" id="IPR023213">
    <property type="entry name" value="CAT-like_dom_sf"/>
</dbReference>
<dbReference type="PANTHER" id="PTHR45527">
    <property type="entry name" value="NONRIBOSOMAL PEPTIDE SYNTHETASE"/>
    <property type="match status" value="1"/>
</dbReference>
<evidence type="ECO:0000259" key="6">
    <source>
        <dbReference type="PROSITE" id="PS50075"/>
    </source>
</evidence>
<dbReference type="EMBL" id="LHPM01000018">
    <property type="protein sequence ID" value="OAL63486.1"/>
    <property type="molecule type" value="Genomic_DNA"/>
</dbReference>
<evidence type="ECO:0000313" key="8">
    <source>
        <dbReference type="Proteomes" id="UP000243015"/>
    </source>
</evidence>
<reference evidence="7 8" key="1">
    <citation type="submission" date="2016-05" db="EMBL/GenBank/DDBJ databases">
        <title>Genome sequencing of Trichophyton rubrum CMCC(F)T1i isolated from hair.</title>
        <authorList>
            <person name="Zhan P."/>
            <person name="Tao Y."/>
            <person name="Liu W."/>
        </authorList>
    </citation>
    <scope>NUCLEOTIDE SEQUENCE [LARGE SCALE GENOMIC DNA]</scope>
    <source>
        <strain evidence="8">CMCC(F)T1i</strain>
    </source>
</reference>
<evidence type="ECO:0000256" key="2">
    <source>
        <dbReference type="ARBA" id="ARBA00022553"/>
    </source>
</evidence>
<dbReference type="CDD" id="cd19545">
    <property type="entry name" value="FUM14_C_NRPS-like"/>
    <property type="match status" value="1"/>
</dbReference>
<dbReference type="FunFam" id="3.30.559.30:FF:000002">
    <property type="entry name" value="Nonribosomal peptide synthase Pes1"/>
    <property type="match status" value="1"/>
</dbReference>
<dbReference type="CDD" id="cd19542">
    <property type="entry name" value="CT_NRPS-like"/>
    <property type="match status" value="1"/>
</dbReference>
<dbReference type="InterPro" id="IPR009081">
    <property type="entry name" value="PP-bd_ACP"/>
</dbReference>
<dbReference type="GO" id="GO:0044550">
    <property type="term" value="P:secondary metabolite biosynthetic process"/>
    <property type="evidence" value="ECO:0007669"/>
    <property type="project" value="TreeGrafter"/>
</dbReference>
<comment type="function">
    <text evidence="4">S-adenosyl-L-methionine-dependent protein-lysine N-methyltransferase that mono- and dimethylates elongation factor 1-alpha at 'Lys-316'. May play a role in intracellular transport.</text>
</comment>
<feature type="compositionally biased region" description="Acidic residues" evidence="5">
    <location>
        <begin position="3081"/>
        <end position="3094"/>
    </location>
</feature>
<dbReference type="GO" id="GO:0016192">
    <property type="term" value="P:vesicle-mediated transport"/>
    <property type="evidence" value="ECO:0007669"/>
    <property type="project" value="UniProtKB-UniRule"/>
</dbReference>
<dbReference type="SUPFAM" id="SSF47336">
    <property type="entry name" value="ACP-like"/>
    <property type="match status" value="3"/>
</dbReference>
<keyword evidence="1" id="KW-0596">Phosphopantetheine</keyword>
<name>A0A178EUK8_TRIRU</name>
<dbReference type="InterPro" id="IPR029063">
    <property type="entry name" value="SAM-dependent_MTases_sf"/>
</dbReference>
<evidence type="ECO:0000256" key="5">
    <source>
        <dbReference type="SAM" id="MobiDB-lite"/>
    </source>
</evidence>
<dbReference type="Gene3D" id="3.30.300.30">
    <property type="match status" value="2"/>
</dbReference>
<dbReference type="CDD" id="cd05918">
    <property type="entry name" value="A_NRPS_SidN3_like"/>
    <property type="match status" value="2"/>
</dbReference>
<dbReference type="PROSITE" id="PS00455">
    <property type="entry name" value="AMP_BINDING"/>
    <property type="match status" value="2"/>
</dbReference>
<accession>A0A178EUK8</accession>
<comment type="subcellular location">
    <subcellularLocation>
        <location evidence="4">Cytoplasm</location>
    </subcellularLocation>
</comment>
<dbReference type="InterPro" id="IPR001242">
    <property type="entry name" value="Condensation_dom"/>
</dbReference>
<dbReference type="Gene3D" id="3.30.559.10">
    <property type="entry name" value="Chloramphenicol acetyltransferase-like domain"/>
    <property type="match status" value="3"/>
</dbReference>
<dbReference type="Pfam" id="PF00668">
    <property type="entry name" value="Condensation"/>
    <property type="match status" value="4"/>
</dbReference>
<evidence type="ECO:0000313" key="7">
    <source>
        <dbReference type="EMBL" id="OAL63486.1"/>
    </source>
</evidence>
<dbReference type="HAMAP" id="MF_03188">
    <property type="entry name" value="Methyltr_EFM4"/>
    <property type="match status" value="1"/>
</dbReference>
<keyword evidence="2" id="KW-0597">Phosphoprotein</keyword>
<dbReference type="InterPro" id="IPR045851">
    <property type="entry name" value="AMP-bd_C_sf"/>
</dbReference>
<dbReference type="InterPro" id="IPR010071">
    <property type="entry name" value="AA_adenyl_dom"/>
</dbReference>
<dbReference type="SUPFAM" id="SSF56801">
    <property type="entry name" value="Acetyl-CoA synthetase-like"/>
    <property type="match status" value="2"/>
</dbReference>
<gene>
    <name evidence="4" type="primary">EFM4</name>
    <name evidence="7" type="ORF">A7C99_5882</name>
</gene>
<dbReference type="InterPro" id="IPR042099">
    <property type="entry name" value="ANL_N_sf"/>
</dbReference>
<proteinExistence type="inferred from homology"/>
<dbReference type="Gene3D" id="3.30.559.30">
    <property type="entry name" value="Nonribosomal peptide synthetase, condensation domain"/>
    <property type="match status" value="4"/>
</dbReference>
<dbReference type="PROSITE" id="PS50075">
    <property type="entry name" value="CARRIER"/>
    <property type="match status" value="3"/>
</dbReference>
<keyword evidence="4" id="KW-0963">Cytoplasm</keyword>
<dbReference type="Gene3D" id="3.40.50.150">
    <property type="entry name" value="Vaccinia Virus protein VP39"/>
    <property type="match status" value="1"/>
</dbReference>
<dbReference type="EC" id="2.1.1.-" evidence="4"/>
<dbReference type="InterPro" id="IPR026635">
    <property type="entry name" value="Efm4/METTL10"/>
</dbReference>
<feature type="compositionally biased region" description="Basic and acidic residues" evidence="5">
    <location>
        <begin position="3067"/>
        <end position="3077"/>
    </location>
</feature>
<dbReference type="Proteomes" id="UP000243015">
    <property type="component" value="Unassembled WGS sequence"/>
</dbReference>
<dbReference type="FunFam" id="3.30.300.30:FF:000015">
    <property type="entry name" value="Nonribosomal peptide synthase SidD"/>
    <property type="match status" value="2"/>
</dbReference>
<dbReference type="SUPFAM" id="SSF53335">
    <property type="entry name" value="S-adenosyl-L-methionine-dependent methyltransferases"/>
    <property type="match status" value="1"/>
</dbReference>
<comment type="caution">
    <text evidence="7">The sequence shown here is derived from an EMBL/GenBank/DDBJ whole genome shotgun (WGS) entry which is preliminary data.</text>
</comment>
<evidence type="ECO:0000256" key="3">
    <source>
        <dbReference type="ARBA" id="ARBA00022598"/>
    </source>
</evidence>
<dbReference type="InterPro" id="IPR020845">
    <property type="entry name" value="AMP-binding_CS"/>
</dbReference>
<dbReference type="GO" id="GO:0043041">
    <property type="term" value="P:amino acid activation for nonribosomal peptide biosynthetic process"/>
    <property type="evidence" value="ECO:0007669"/>
    <property type="project" value="TreeGrafter"/>
</dbReference>
<feature type="region of interest" description="Disordered" evidence="5">
    <location>
        <begin position="3067"/>
        <end position="3100"/>
    </location>
</feature>
<keyword evidence="4" id="KW-0808">Transferase</keyword>
<dbReference type="GO" id="GO:0016874">
    <property type="term" value="F:ligase activity"/>
    <property type="evidence" value="ECO:0007669"/>
    <property type="project" value="UniProtKB-KW"/>
</dbReference>
<dbReference type="Gene3D" id="3.40.50.12780">
    <property type="entry name" value="N-terminal domain of ligase-like"/>
    <property type="match status" value="2"/>
</dbReference>
<dbReference type="Pfam" id="PF13847">
    <property type="entry name" value="Methyltransf_31"/>
    <property type="match status" value="1"/>
</dbReference>
<dbReference type="SUPFAM" id="SSF52777">
    <property type="entry name" value="CoA-dependent acyltransferases"/>
    <property type="match status" value="7"/>
</dbReference>
<feature type="domain" description="Carrier" evidence="6">
    <location>
        <begin position="1135"/>
        <end position="1214"/>
    </location>
</feature>
<dbReference type="InterPro" id="IPR025714">
    <property type="entry name" value="Methyltranfer_dom"/>
</dbReference>
<dbReference type="NCBIfam" id="TIGR01733">
    <property type="entry name" value="AA-adenyl-dom"/>
    <property type="match status" value="1"/>
</dbReference>
<dbReference type="GO" id="GO:0005737">
    <property type="term" value="C:cytoplasm"/>
    <property type="evidence" value="ECO:0007669"/>
    <property type="project" value="UniProtKB-SubCell"/>
</dbReference>
<dbReference type="Pfam" id="PF00501">
    <property type="entry name" value="AMP-binding"/>
    <property type="match status" value="2"/>
</dbReference>
<dbReference type="GO" id="GO:0032259">
    <property type="term" value="P:methylation"/>
    <property type="evidence" value="ECO:0007669"/>
    <property type="project" value="UniProtKB-KW"/>
</dbReference>
<evidence type="ECO:0000256" key="4">
    <source>
        <dbReference type="HAMAP-Rule" id="MF_03188"/>
    </source>
</evidence>
<keyword evidence="4" id="KW-0813">Transport</keyword>
<keyword evidence="3" id="KW-0436">Ligase</keyword>
<dbReference type="GO" id="GO:0016279">
    <property type="term" value="F:protein-lysine N-methyltransferase activity"/>
    <property type="evidence" value="ECO:0007669"/>
    <property type="project" value="UniProtKB-UniRule"/>
</dbReference>
<organism evidence="7 8">
    <name type="scientific">Trichophyton rubrum</name>
    <name type="common">Athlete's foot fungus</name>
    <name type="synonym">Epidermophyton rubrum</name>
    <dbReference type="NCBI Taxonomy" id="5551"/>
    <lineage>
        <taxon>Eukaryota</taxon>
        <taxon>Fungi</taxon>
        <taxon>Dikarya</taxon>
        <taxon>Ascomycota</taxon>
        <taxon>Pezizomycotina</taxon>
        <taxon>Eurotiomycetes</taxon>
        <taxon>Eurotiomycetidae</taxon>
        <taxon>Onygenales</taxon>
        <taxon>Arthrodermataceae</taxon>
        <taxon>Trichophyton</taxon>
    </lineage>
</organism>
<dbReference type="InterPro" id="IPR000873">
    <property type="entry name" value="AMP-dep_synth/lig_dom"/>
</dbReference>
<evidence type="ECO:0000256" key="1">
    <source>
        <dbReference type="ARBA" id="ARBA00022450"/>
    </source>
</evidence>
<dbReference type="PANTHER" id="PTHR45527:SF12">
    <property type="entry name" value="NONRIBOSOMAL PEPTIDE SYNTHETASE IVOA"/>
    <property type="match status" value="1"/>
</dbReference>
<dbReference type="Pfam" id="PF00550">
    <property type="entry name" value="PP-binding"/>
    <property type="match status" value="3"/>
</dbReference>
<keyword evidence="4" id="KW-0949">S-adenosyl-L-methionine</keyword>
<dbReference type="Gene3D" id="1.10.1200.10">
    <property type="entry name" value="ACP-like"/>
    <property type="match status" value="3"/>
</dbReference>
<comment type="similarity">
    <text evidence="4">Belongs to the class I-like SAM-binding methyltransferase superfamily. EFM4 family.</text>
</comment>